<proteinExistence type="predicted"/>
<feature type="region of interest" description="Disordered" evidence="1">
    <location>
        <begin position="793"/>
        <end position="900"/>
    </location>
</feature>
<feature type="compositionally biased region" description="Basic and acidic residues" evidence="1">
    <location>
        <begin position="793"/>
        <end position="820"/>
    </location>
</feature>
<dbReference type="EMBL" id="SNRW01001479">
    <property type="protein sequence ID" value="KAA6396234.1"/>
    <property type="molecule type" value="Genomic_DNA"/>
</dbReference>
<dbReference type="InterPro" id="IPR013922">
    <property type="entry name" value="Cyclin_PHO80-like"/>
</dbReference>
<evidence type="ECO:0000256" key="1">
    <source>
        <dbReference type="SAM" id="MobiDB-lite"/>
    </source>
</evidence>
<feature type="region of interest" description="Disordered" evidence="1">
    <location>
        <begin position="671"/>
        <end position="711"/>
    </location>
</feature>
<feature type="compositionally biased region" description="Low complexity" evidence="1">
    <location>
        <begin position="671"/>
        <end position="681"/>
    </location>
</feature>
<gene>
    <name evidence="2" type="ORF">EZS28_008237</name>
</gene>
<dbReference type="CDD" id="cd20558">
    <property type="entry name" value="CYCLIN_ScPCL7-like"/>
    <property type="match status" value="1"/>
</dbReference>
<protein>
    <submittedName>
        <fullName evidence="2">Putative Cyclin</fullName>
    </submittedName>
</protein>
<organism evidence="2 3">
    <name type="scientific">Streblomastix strix</name>
    <dbReference type="NCBI Taxonomy" id="222440"/>
    <lineage>
        <taxon>Eukaryota</taxon>
        <taxon>Metamonada</taxon>
        <taxon>Preaxostyla</taxon>
        <taxon>Oxymonadida</taxon>
        <taxon>Streblomastigidae</taxon>
        <taxon>Streblomastix</taxon>
    </lineage>
</organism>
<dbReference type="PANTHER" id="PTHR15615">
    <property type="match status" value="1"/>
</dbReference>
<accession>A0A5J4WML8</accession>
<dbReference type="PANTHER" id="PTHR15615:SF108">
    <property type="entry name" value="PROTEIN CNPPD1"/>
    <property type="match status" value="1"/>
</dbReference>
<dbReference type="AlphaFoldDB" id="A0A5J4WML8"/>
<feature type="compositionally biased region" description="Basic residues" evidence="1">
    <location>
        <begin position="382"/>
        <end position="398"/>
    </location>
</feature>
<dbReference type="OrthoDB" id="337735at2759"/>
<dbReference type="GO" id="GO:0019901">
    <property type="term" value="F:protein kinase binding"/>
    <property type="evidence" value="ECO:0007669"/>
    <property type="project" value="InterPro"/>
</dbReference>
<name>A0A5J4WML8_9EUKA</name>
<feature type="compositionally biased region" description="Polar residues" evidence="1">
    <location>
        <begin position="874"/>
        <end position="886"/>
    </location>
</feature>
<feature type="compositionally biased region" description="Low complexity" evidence="1">
    <location>
        <begin position="261"/>
        <end position="275"/>
    </location>
</feature>
<evidence type="ECO:0000313" key="3">
    <source>
        <dbReference type="Proteomes" id="UP000324800"/>
    </source>
</evidence>
<feature type="region of interest" description="Disordered" evidence="1">
    <location>
        <begin position="375"/>
        <end position="406"/>
    </location>
</feature>
<feature type="region of interest" description="Disordered" evidence="1">
    <location>
        <begin position="218"/>
        <end position="284"/>
    </location>
</feature>
<sequence length="946" mass="108732">MAQYITMNDFFENPNEYKSKFGVGICRVIQRKFELEPEQISLFEDIFQIEFDDQKNKNQTVLLYVEPDIEDLDELIMIMSREIKIHPEYITMDKYFAEPHLHNNQFGVVYCYVLKEKNELGPKFTMRPENIYQVDFDELKNKNQHVMIFSDSNDNNIQALASKIGTKEKIRICIQLSEVRGLFCFRFVGIIKNESDIEQFIKPKVSEDQESINSIEKDNDNKLSSSLPPPPDSPQTPSSFHSPGTSLGRPGTGFIDHSESDSGSTSNATLSSSSKSPPPLLSPHSLYHPSDCNEFFKFLTEYTAQDGISFSKGEIVRVIKKEVDWFTFEKDGNKRRISSGKLIQCTFGEQLNRKSYENFEQQRRKALEEEQKRKALEEEQKRKARKEQKRKNQIKKDKKLQEKQTRKTLEDEQKRISLEEEQLSEEMFFKVVTHQLLNEVMKGDNDNYQCDENSPFVSERVPTIAVRQYIERAIKYMCCRRDCYLYACIYITHYLTRTGTRLCSRNFHRLFVICLSLSAKFIGDHYYRNSYYAQVAGITVAEFNSLELEFLFKIDFALLIEVESYRLFHRNFMRGIALIDLMRFIDERYHRLNGPNATVAENTPLLQMHIQNLQAPIQLTPAQTNLQSSSPPILLQQNTDQFQQTRPQLQLQTQTQQTLQQQSQLTTLNIQQKQPQSSLQQRFTDDGSAVDMLGSSGRMSRGSNISVSDRSSILGRRIQSLDSSINSNGPNTQGTNFSIVTGDIASLIEQPESVISSLAYQYSSPTSQPDIFTQTVQNPSTIILEPAVYKEMLQKQQEKEKEKERGRKERDREEEKENRRNQTGRHSYDGRMSASATSEKSSTSSFTSPTTSSFHSHGTSLGRSGTGFIDNSEPDSGSTSKATIQYSSKSPPPLLSPHSLQNSSDCNEFFKFLSEYSAQDGISFSKGEIVRVIKKEVDWFTFEKDV</sequence>
<dbReference type="Proteomes" id="UP000324800">
    <property type="component" value="Unassembled WGS sequence"/>
</dbReference>
<feature type="compositionally biased region" description="Low complexity" evidence="1">
    <location>
        <begin position="694"/>
        <end position="703"/>
    </location>
</feature>
<dbReference type="InterPro" id="IPR036915">
    <property type="entry name" value="Cyclin-like_sf"/>
</dbReference>
<dbReference type="Pfam" id="PF08613">
    <property type="entry name" value="Cyclin"/>
    <property type="match status" value="1"/>
</dbReference>
<dbReference type="Gene3D" id="1.10.472.10">
    <property type="entry name" value="Cyclin-like"/>
    <property type="match status" value="1"/>
</dbReference>
<dbReference type="SUPFAM" id="SSF47954">
    <property type="entry name" value="Cyclin-like"/>
    <property type="match status" value="1"/>
</dbReference>
<comment type="caution">
    <text evidence="2">The sequence shown here is derived from an EMBL/GenBank/DDBJ whole genome shotgun (WGS) entry which is preliminary data.</text>
</comment>
<feature type="compositionally biased region" description="Low complexity" evidence="1">
    <location>
        <begin position="833"/>
        <end position="860"/>
    </location>
</feature>
<reference evidence="2 3" key="1">
    <citation type="submission" date="2019-03" db="EMBL/GenBank/DDBJ databases">
        <title>Single cell metagenomics reveals metabolic interactions within the superorganism composed of flagellate Streblomastix strix and complex community of Bacteroidetes bacteria on its surface.</title>
        <authorList>
            <person name="Treitli S.C."/>
            <person name="Kolisko M."/>
            <person name="Husnik F."/>
            <person name="Keeling P."/>
            <person name="Hampl V."/>
        </authorList>
    </citation>
    <scope>NUCLEOTIDE SEQUENCE [LARGE SCALE GENOMIC DNA]</scope>
    <source>
        <strain evidence="2">ST1C</strain>
    </source>
</reference>
<evidence type="ECO:0000313" key="2">
    <source>
        <dbReference type="EMBL" id="KAA6396234.1"/>
    </source>
</evidence>